<dbReference type="Proteomes" id="UP000492821">
    <property type="component" value="Unassembled WGS sequence"/>
</dbReference>
<proteinExistence type="predicted"/>
<feature type="compositionally biased region" description="Basic and acidic residues" evidence="1">
    <location>
        <begin position="1"/>
        <end position="29"/>
    </location>
</feature>
<dbReference type="WBParaSite" id="Pan_g15718.t1">
    <property type="protein sequence ID" value="Pan_g15718.t1"/>
    <property type="gene ID" value="Pan_g15718"/>
</dbReference>
<protein>
    <submittedName>
        <fullName evidence="3">Protein kinase domain-containing protein</fullName>
    </submittedName>
</protein>
<accession>A0A7E4V3P4</accession>
<evidence type="ECO:0000313" key="3">
    <source>
        <dbReference type="WBParaSite" id="Pan_g15718.t1"/>
    </source>
</evidence>
<evidence type="ECO:0000313" key="2">
    <source>
        <dbReference type="Proteomes" id="UP000492821"/>
    </source>
</evidence>
<reference evidence="2" key="1">
    <citation type="journal article" date="2013" name="Genetics">
        <title>The draft genome and transcriptome of Panagrellus redivivus are shaped by the harsh demands of a free-living lifestyle.</title>
        <authorList>
            <person name="Srinivasan J."/>
            <person name="Dillman A.R."/>
            <person name="Macchietto M.G."/>
            <person name="Heikkinen L."/>
            <person name="Lakso M."/>
            <person name="Fracchia K.M."/>
            <person name="Antoshechkin I."/>
            <person name="Mortazavi A."/>
            <person name="Wong G."/>
            <person name="Sternberg P.W."/>
        </authorList>
    </citation>
    <scope>NUCLEOTIDE SEQUENCE [LARGE SCALE GENOMIC DNA]</scope>
    <source>
        <strain evidence="2">MT8872</strain>
    </source>
</reference>
<sequence>MVIEEPKRRENRLRESRRVPTGVRSEKTSHMRQWGWPKGRNDHPSIQTNTYFVDFLSTPTYSGPSLMIEFGYKRMYNATWTDLIKAACLLAMIID</sequence>
<reference evidence="3" key="2">
    <citation type="submission" date="2020-10" db="UniProtKB">
        <authorList>
            <consortium name="WormBaseParasite"/>
        </authorList>
    </citation>
    <scope>IDENTIFICATION</scope>
</reference>
<dbReference type="AlphaFoldDB" id="A0A7E4V3P4"/>
<organism evidence="2 3">
    <name type="scientific">Panagrellus redivivus</name>
    <name type="common">Microworm</name>
    <dbReference type="NCBI Taxonomy" id="6233"/>
    <lineage>
        <taxon>Eukaryota</taxon>
        <taxon>Metazoa</taxon>
        <taxon>Ecdysozoa</taxon>
        <taxon>Nematoda</taxon>
        <taxon>Chromadorea</taxon>
        <taxon>Rhabditida</taxon>
        <taxon>Tylenchina</taxon>
        <taxon>Panagrolaimomorpha</taxon>
        <taxon>Panagrolaimoidea</taxon>
        <taxon>Panagrolaimidae</taxon>
        <taxon>Panagrellus</taxon>
    </lineage>
</organism>
<keyword evidence="2" id="KW-1185">Reference proteome</keyword>
<evidence type="ECO:0000256" key="1">
    <source>
        <dbReference type="SAM" id="MobiDB-lite"/>
    </source>
</evidence>
<feature type="region of interest" description="Disordered" evidence="1">
    <location>
        <begin position="1"/>
        <end position="41"/>
    </location>
</feature>
<name>A0A7E4V3P4_PANRE</name>